<organism evidence="1 2">
    <name type="scientific">Cuscuta campestris</name>
    <dbReference type="NCBI Taxonomy" id="132261"/>
    <lineage>
        <taxon>Eukaryota</taxon>
        <taxon>Viridiplantae</taxon>
        <taxon>Streptophyta</taxon>
        <taxon>Embryophyta</taxon>
        <taxon>Tracheophyta</taxon>
        <taxon>Spermatophyta</taxon>
        <taxon>Magnoliopsida</taxon>
        <taxon>eudicotyledons</taxon>
        <taxon>Gunneridae</taxon>
        <taxon>Pentapetalae</taxon>
        <taxon>asterids</taxon>
        <taxon>lamiids</taxon>
        <taxon>Solanales</taxon>
        <taxon>Convolvulaceae</taxon>
        <taxon>Cuscuteae</taxon>
        <taxon>Cuscuta</taxon>
        <taxon>Cuscuta subgen. Grammica</taxon>
        <taxon>Cuscuta sect. Cleistogrammica</taxon>
    </lineage>
</organism>
<sequence>MDEFIVSVGNSRALRTVHYCTFRGGQPLDLPEGHYVVKSYCSQCIYSTNYFITKMHYLVYFRGNKFVEMGEKIWICDLTTLSEANDWNIQRRGSRPNYKK</sequence>
<evidence type="ECO:0000313" key="2">
    <source>
        <dbReference type="Proteomes" id="UP000595140"/>
    </source>
</evidence>
<keyword evidence="2" id="KW-1185">Reference proteome</keyword>
<proteinExistence type="predicted"/>
<name>A0A484L072_9ASTE</name>
<evidence type="ECO:0000313" key="1">
    <source>
        <dbReference type="EMBL" id="VFQ68682.1"/>
    </source>
</evidence>
<dbReference type="EMBL" id="OOIL02000714">
    <property type="protein sequence ID" value="VFQ68682.1"/>
    <property type="molecule type" value="Genomic_DNA"/>
</dbReference>
<dbReference type="Proteomes" id="UP000595140">
    <property type="component" value="Unassembled WGS sequence"/>
</dbReference>
<gene>
    <name evidence="1" type="ORF">CCAM_LOCUS10458</name>
</gene>
<protein>
    <submittedName>
        <fullName evidence="1">Uncharacterized protein</fullName>
    </submittedName>
</protein>
<accession>A0A484L072</accession>
<dbReference type="AlphaFoldDB" id="A0A484L072"/>
<reference evidence="1 2" key="1">
    <citation type="submission" date="2018-04" db="EMBL/GenBank/DDBJ databases">
        <authorList>
            <person name="Vogel A."/>
        </authorList>
    </citation>
    <scope>NUCLEOTIDE SEQUENCE [LARGE SCALE GENOMIC DNA]</scope>
</reference>